<dbReference type="VEuPathDB" id="FungiDB:GGTG_03981"/>
<reference evidence="2" key="5">
    <citation type="submission" date="2018-04" db="UniProtKB">
        <authorList>
            <consortium name="EnsemblFungi"/>
        </authorList>
    </citation>
    <scope>IDENTIFICATION</scope>
    <source>
        <strain evidence="2">R3-111a-1</strain>
    </source>
</reference>
<gene>
    <name evidence="2" type="primary">20344439</name>
    <name evidence="1" type="ORF">GGTG_03981</name>
</gene>
<reference evidence="2" key="4">
    <citation type="journal article" date="2015" name="G3 (Bethesda)">
        <title>Genome sequences of three phytopathogenic species of the Magnaporthaceae family of fungi.</title>
        <authorList>
            <person name="Okagaki L.H."/>
            <person name="Nunes C.C."/>
            <person name="Sailsbery J."/>
            <person name="Clay B."/>
            <person name="Brown D."/>
            <person name="John T."/>
            <person name="Oh Y."/>
            <person name="Young N."/>
            <person name="Fitzgerald M."/>
            <person name="Haas B.J."/>
            <person name="Zeng Q."/>
            <person name="Young S."/>
            <person name="Adiconis X."/>
            <person name="Fan L."/>
            <person name="Levin J.Z."/>
            <person name="Mitchell T.K."/>
            <person name="Okubara P.A."/>
            <person name="Farman M.L."/>
            <person name="Kohn L.M."/>
            <person name="Birren B."/>
            <person name="Ma L.-J."/>
            <person name="Dean R.A."/>
        </authorList>
    </citation>
    <scope>NUCLEOTIDE SEQUENCE</scope>
    <source>
        <strain evidence="2">R3-111a-1</strain>
    </source>
</reference>
<proteinExistence type="predicted"/>
<evidence type="ECO:0000313" key="1">
    <source>
        <dbReference type="EMBL" id="EJT78887.1"/>
    </source>
</evidence>
<dbReference type="RefSeq" id="XP_009220032.1">
    <property type="nucleotide sequence ID" value="XM_009221768.1"/>
</dbReference>
<reference evidence="3" key="1">
    <citation type="submission" date="2010-07" db="EMBL/GenBank/DDBJ databases">
        <title>The genome sequence of Gaeumannomyces graminis var. tritici strain R3-111a-1.</title>
        <authorList>
            <consortium name="The Broad Institute Genome Sequencing Platform"/>
            <person name="Ma L.-J."/>
            <person name="Dead R."/>
            <person name="Young S."/>
            <person name="Zeng Q."/>
            <person name="Koehrsen M."/>
            <person name="Alvarado L."/>
            <person name="Berlin A."/>
            <person name="Chapman S.B."/>
            <person name="Chen Z."/>
            <person name="Freedman E."/>
            <person name="Gellesch M."/>
            <person name="Goldberg J."/>
            <person name="Griggs A."/>
            <person name="Gujja S."/>
            <person name="Heilman E.R."/>
            <person name="Heiman D."/>
            <person name="Hepburn T."/>
            <person name="Howarth C."/>
            <person name="Jen D."/>
            <person name="Larson L."/>
            <person name="Mehta T."/>
            <person name="Neiman D."/>
            <person name="Pearson M."/>
            <person name="Roberts A."/>
            <person name="Saif S."/>
            <person name="Shea T."/>
            <person name="Shenoy N."/>
            <person name="Sisk P."/>
            <person name="Stolte C."/>
            <person name="Sykes S."/>
            <person name="Walk T."/>
            <person name="White J."/>
            <person name="Yandava C."/>
            <person name="Haas B."/>
            <person name="Nusbaum C."/>
            <person name="Birren B."/>
        </authorList>
    </citation>
    <scope>NUCLEOTIDE SEQUENCE [LARGE SCALE GENOMIC DNA]</scope>
    <source>
        <strain evidence="3">R3-111a-1</strain>
    </source>
</reference>
<dbReference type="EnsemblFungi" id="EJT78887">
    <property type="protein sequence ID" value="EJT78887"/>
    <property type="gene ID" value="GGTG_03981"/>
</dbReference>
<reference evidence="1" key="3">
    <citation type="submission" date="2010-09" db="EMBL/GenBank/DDBJ databases">
        <title>Annotation of Gaeumannomyces graminis var. tritici R3-111a-1.</title>
        <authorList>
            <consortium name="The Broad Institute Genome Sequencing Platform"/>
            <person name="Ma L.-J."/>
            <person name="Dead R."/>
            <person name="Young S.K."/>
            <person name="Zeng Q."/>
            <person name="Gargeya S."/>
            <person name="Fitzgerald M."/>
            <person name="Haas B."/>
            <person name="Abouelleil A."/>
            <person name="Alvarado L."/>
            <person name="Arachchi H.M."/>
            <person name="Berlin A."/>
            <person name="Brown A."/>
            <person name="Chapman S.B."/>
            <person name="Chen Z."/>
            <person name="Dunbar C."/>
            <person name="Freedman E."/>
            <person name="Gearin G."/>
            <person name="Gellesch M."/>
            <person name="Goldberg J."/>
            <person name="Griggs A."/>
            <person name="Gujja S."/>
            <person name="Heiman D."/>
            <person name="Howarth C."/>
            <person name="Larson L."/>
            <person name="Lui A."/>
            <person name="MacDonald P.J.P."/>
            <person name="Mehta T."/>
            <person name="Montmayeur A."/>
            <person name="Murphy C."/>
            <person name="Neiman D."/>
            <person name="Pearson M."/>
            <person name="Priest M."/>
            <person name="Roberts A."/>
            <person name="Saif S."/>
            <person name="Shea T."/>
            <person name="Shenoy N."/>
            <person name="Sisk P."/>
            <person name="Stolte C."/>
            <person name="Sykes S."/>
            <person name="Yandava C."/>
            <person name="Wortman J."/>
            <person name="Nusbaum C."/>
            <person name="Birren B."/>
        </authorList>
    </citation>
    <scope>NUCLEOTIDE SEQUENCE</scope>
    <source>
        <strain evidence="1">R3-111a-1</strain>
    </source>
</reference>
<protein>
    <submittedName>
        <fullName evidence="1 2">Uncharacterized protein</fullName>
    </submittedName>
</protein>
<dbReference type="AlphaFoldDB" id="J3NRT1"/>
<keyword evidence="3" id="KW-1185">Reference proteome</keyword>
<dbReference type="GeneID" id="20344439"/>
<sequence>MCRFKGIIGKQARPDQKKNGTLFNWWWCPWTGELVRYAWKEESLDSSHIQPRIRKENSCRRSSVGWLLYGSYGSFVCNCAQRPEHQTARQQDTSAWSSGSLPG</sequence>
<evidence type="ECO:0000313" key="3">
    <source>
        <dbReference type="Proteomes" id="UP000006039"/>
    </source>
</evidence>
<organism evidence="1">
    <name type="scientific">Gaeumannomyces tritici (strain R3-111a-1)</name>
    <name type="common">Wheat and barley take-all root rot fungus</name>
    <name type="synonym">Gaeumannomyces graminis var. tritici</name>
    <dbReference type="NCBI Taxonomy" id="644352"/>
    <lineage>
        <taxon>Eukaryota</taxon>
        <taxon>Fungi</taxon>
        <taxon>Dikarya</taxon>
        <taxon>Ascomycota</taxon>
        <taxon>Pezizomycotina</taxon>
        <taxon>Sordariomycetes</taxon>
        <taxon>Sordariomycetidae</taxon>
        <taxon>Magnaporthales</taxon>
        <taxon>Magnaporthaceae</taxon>
        <taxon>Gaeumannomyces</taxon>
    </lineage>
</organism>
<dbReference type="EMBL" id="GL385396">
    <property type="protein sequence ID" value="EJT78887.1"/>
    <property type="molecule type" value="Genomic_DNA"/>
</dbReference>
<dbReference type="Proteomes" id="UP000006039">
    <property type="component" value="Unassembled WGS sequence"/>
</dbReference>
<reference evidence="1" key="2">
    <citation type="submission" date="2010-07" db="EMBL/GenBank/DDBJ databases">
        <authorList>
            <consortium name="The Broad Institute Genome Sequencing Platform"/>
            <consortium name="Broad Institute Genome Sequencing Center for Infectious Disease"/>
            <person name="Ma L.-J."/>
            <person name="Dead R."/>
            <person name="Young S."/>
            <person name="Zeng Q."/>
            <person name="Koehrsen M."/>
            <person name="Alvarado L."/>
            <person name="Berlin A."/>
            <person name="Chapman S.B."/>
            <person name="Chen Z."/>
            <person name="Freedman E."/>
            <person name="Gellesch M."/>
            <person name="Goldberg J."/>
            <person name="Griggs A."/>
            <person name="Gujja S."/>
            <person name="Heilman E.R."/>
            <person name="Heiman D."/>
            <person name="Hepburn T."/>
            <person name="Howarth C."/>
            <person name="Jen D."/>
            <person name="Larson L."/>
            <person name="Mehta T."/>
            <person name="Neiman D."/>
            <person name="Pearson M."/>
            <person name="Roberts A."/>
            <person name="Saif S."/>
            <person name="Shea T."/>
            <person name="Shenoy N."/>
            <person name="Sisk P."/>
            <person name="Stolte C."/>
            <person name="Sykes S."/>
            <person name="Walk T."/>
            <person name="White J."/>
            <person name="Yandava C."/>
            <person name="Haas B."/>
            <person name="Nusbaum C."/>
            <person name="Birren B."/>
        </authorList>
    </citation>
    <scope>NUCLEOTIDE SEQUENCE</scope>
    <source>
        <strain evidence="1">R3-111a-1</strain>
    </source>
</reference>
<accession>J3NRT1</accession>
<name>J3NRT1_GAET3</name>
<dbReference type="HOGENOM" id="CLU_2263944_0_0_1"/>
<evidence type="ECO:0000313" key="2">
    <source>
        <dbReference type="EnsemblFungi" id="EJT78887"/>
    </source>
</evidence>